<proteinExistence type="predicted"/>
<gene>
    <name evidence="2" type="ORF">LCGC14_0165290</name>
</gene>
<keyword evidence="1" id="KW-0472">Membrane</keyword>
<dbReference type="AlphaFoldDB" id="A0A0F9UV21"/>
<feature type="transmembrane region" description="Helical" evidence="1">
    <location>
        <begin position="12"/>
        <end position="34"/>
    </location>
</feature>
<name>A0A0F9UV21_9ZZZZ</name>
<evidence type="ECO:0000256" key="1">
    <source>
        <dbReference type="SAM" id="Phobius"/>
    </source>
</evidence>
<evidence type="ECO:0008006" key="3">
    <source>
        <dbReference type="Google" id="ProtNLM"/>
    </source>
</evidence>
<sequence>MLAEIEITWGVLGFAYVAGFLTCLAIAILVAIYFRAMLRPRIKELEQENEACRGNLKIYADAFEKMRVTPPQAERVPQPASGKT</sequence>
<accession>A0A0F9UV21</accession>
<keyword evidence="1" id="KW-1133">Transmembrane helix</keyword>
<dbReference type="EMBL" id="LAZR01000062">
    <property type="protein sequence ID" value="KKN96885.1"/>
    <property type="molecule type" value="Genomic_DNA"/>
</dbReference>
<protein>
    <recommendedName>
        <fullName evidence="3">Lipopolysaccharide assembly protein A domain-containing protein</fullName>
    </recommendedName>
</protein>
<keyword evidence="1" id="KW-0812">Transmembrane</keyword>
<organism evidence="2">
    <name type="scientific">marine sediment metagenome</name>
    <dbReference type="NCBI Taxonomy" id="412755"/>
    <lineage>
        <taxon>unclassified sequences</taxon>
        <taxon>metagenomes</taxon>
        <taxon>ecological metagenomes</taxon>
    </lineage>
</organism>
<reference evidence="2" key="1">
    <citation type="journal article" date="2015" name="Nature">
        <title>Complex archaea that bridge the gap between prokaryotes and eukaryotes.</title>
        <authorList>
            <person name="Spang A."/>
            <person name="Saw J.H."/>
            <person name="Jorgensen S.L."/>
            <person name="Zaremba-Niedzwiedzka K."/>
            <person name="Martijn J."/>
            <person name="Lind A.E."/>
            <person name="van Eijk R."/>
            <person name="Schleper C."/>
            <person name="Guy L."/>
            <person name="Ettema T.J."/>
        </authorList>
    </citation>
    <scope>NUCLEOTIDE SEQUENCE</scope>
</reference>
<evidence type="ECO:0000313" key="2">
    <source>
        <dbReference type="EMBL" id="KKN96885.1"/>
    </source>
</evidence>
<comment type="caution">
    <text evidence="2">The sequence shown here is derived from an EMBL/GenBank/DDBJ whole genome shotgun (WGS) entry which is preliminary data.</text>
</comment>